<dbReference type="InterPro" id="IPR016024">
    <property type="entry name" value="ARM-type_fold"/>
</dbReference>
<feature type="domain" description="Tubulin-folding cofactor D ARM repeats" evidence="5">
    <location>
        <begin position="88"/>
        <end position="328"/>
    </location>
</feature>
<dbReference type="STRING" id="1097556.R4XFA5"/>
<keyword evidence="1" id="KW-0143">Chaperone</keyword>
<protein>
    <submittedName>
        <fullName evidence="6">Tubulin-folding cofactor D</fullName>
    </submittedName>
</protein>
<feature type="region of interest" description="Disordered" evidence="3">
    <location>
        <begin position="115"/>
        <end position="139"/>
    </location>
</feature>
<evidence type="ECO:0000259" key="5">
    <source>
        <dbReference type="Pfam" id="PF25767"/>
    </source>
</evidence>
<evidence type="ECO:0000313" key="6">
    <source>
        <dbReference type="EMBL" id="CCG82037.1"/>
    </source>
</evidence>
<evidence type="ECO:0000256" key="3">
    <source>
        <dbReference type="SAM" id="MobiDB-lite"/>
    </source>
</evidence>
<dbReference type="eggNOG" id="KOG1943">
    <property type="taxonomic scope" value="Eukaryota"/>
</dbReference>
<evidence type="ECO:0000259" key="4">
    <source>
        <dbReference type="Pfam" id="PF12612"/>
    </source>
</evidence>
<name>R4XFA5_TAPDE</name>
<dbReference type="Pfam" id="PF25767">
    <property type="entry name" value="ARM_TBCD_2nd"/>
    <property type="match status" value="1"/>
</dbReference>
<dbReference type="InterPro" id="IPR011989">
    <property type="entry name" value="ARM-like"/>
</dbReference>
<evidence type="ECO:0000256" key="1">
    <source>
        <dbReference type="ARBA" id="ARBA00023186"/>
    </source>
</evidence>
<proteinExistence type="predicted"/>
<dbReference type="GO" id="GO:0007021">
    <property type="term" value="P:tubulin complex assembly"/>
    <property type="evidence" value="ECO:0007669"/>
    <property type="project" value="InterPro"/>
</dbReference>
<dbReference type="InterPro" id="IPR021133">
    <property type="entry name" value="HEAT_type_2"/>
</dbReference>
<dbReference type="PROSITE" id="PS50077">
    <property type="entry name" value="HEAT_REPEAT"/>
    <property type="match status" value="1"/>
</dbReference>
<sequence>MTTFDKYTSEHESKHIPIVDQILHIGEMFMGSLNRWQRNSTNYRTGLLTCLSELYKVGNRDVLLFHAQSAVQTLREIGSTVELAENTLLRKLRTKFAQRIALALLTPNSASWRYRNNPKSLDSDASNTSDDDPSDPPEEVEDILGLLLESLNDKDTIVRYSAAKGIGRLAVRLPINYAEEVVDAVIQSLEIGSATTGMPGQRLQIGDSALETTWHGACLALAELCRSGALMPSCLSRMFPLVFLALRFDIKKGSHSIGTSVRDAACYTMWSILRCYRTDLLQPFGSAIANALIVVALFDREISVRRAASAAYQEGVGRHSEDVFPNGLAILLLADFVAVGQRRSSFLEVAPSVFLYPAYQDSILAHLTTTSCVHWDRDIRELAGTALKLIVLSGLMRDSDFLAALHNTIKSLIDQQHSLDVSARHGSIYALGELCSALRASLYVIEIGHPHFHSCITQLRTIVDNIANHNFRGPSAGLMYSGWCHFIAEFSQLEATRNVKPDEIGLGTQEEAPVNTQRRFYKLALEGLSRKEKDVTQEASDALLQLYSFESSRQEINSTILENSMITSNPAMGGWLVLYGKLDYTGSPDLLFEVVSQTARMTLIIGDKTRDNPDTRRTATGVLRHLIPQLVRLASLGHENIDQSIDFIIRSLESGLLDFSVDARGDVGSWVREAAVHGTCRLFENVEVLSRVPGARDRFVDLLVSVLSQCLGKIDNLRTSTIYAVTTTLKVLLGSEQKFSGMTVFYHLLGTIQPVLGQAAEHLNTGAPSITIFEDLAPLLAIDSLRATLMREYLISGSSGSQSTMTAASSALSSYLDGQDSTFLEKVLVEIERTVASRKDDDRVLIPVLDSTASLFENQIFADVETDLEPLFVTIQNATLNTRTMPKIFAALKCYAALATTRHPVAHRAWKKLSLTLSHKFPRVRVLAAELLYSVLSNSDLETLEETSAVVEALTEVDWALAVEKEKAEIVKAYVLP</sequence>
<dbReference type="InterPro" id="IPR058033">
    <property type="entry name" value="ARM_TBCD_2nd"/>
</dbReference>
<dbReference type="GO" id="GO:0000226">
    <property type="term" value="P:microtubule cytoskeleton organization"/>
    <property type="evidence" value="ECO:0007669"/>
    <property type="project" value="TreeGrafter"/>
</dbReference>
<dbReference type="PANTHER" id="PTHR12658">
    <property type="entry name" value="BETA-TUBULIN COFACTOR D"/>
    <property type="match status" value="1"/>
</dbReference>
<dbReference type="GO" id="GO:0048487">
    <property type="term" value="F:beta-tubulin binding"/>
    <property type="evidence" value="ECO:0007669"/>
    <property type="project" value="InterPro"/>
</dbReference>
<dbReference type="EMBL" id="CAHR02000068">
    <property type="protein sequence ID" value="CCG82037.1"/>
    <property type="molecule type" value="Genomic_DNA"/>
</dbReference>
<dbReference type="Pfam" id="PF12612">
    <property type="entry name" value="TFCD_C"/>
    <property type="match status" value="1"/>
</dbReference>
<reference evidence="6 7" key="1">
    <citation type="journal article" date="2013" name="MBio">
        <title>Genome sequencing of the plant pathogen Taphrina deformans, the causal agent of peach leaf curl.</title>
        <authorList>
            <person name="Cisse O.H."/>
            <person name="Almeida J.M.G.C.F."/>
            <person name="Fonseca A."/>
            <person name="Kumar A.A."/>
            <person name="Salojaervi J."/>
            <person name="Overmyer K."/>
            <person name="Hauser P.M."/>
            <person name="Pagni M."/>
        </authorList>
    </citation>
    <scope>NUCLEOTIDE SEQUENCE [LARGE SCALE GENOMIC DNA]</scope>
    <source>
        <strain evidence="7">PYCC 5710 / ATCC 11124 / CBS 356.35 / IMI 108563 / JCM 9778 / NBRC 8474</strain>
    </source>
</reference>
<feature type="repeat" description="HEAT" evidence="2">
    <location>
        <begin position="143"/>
        <end position="180"/>
    </location>
</feature>
<feature type="domain" description="Tubulin-folding cofactor D C-terminal" evidence="4">
    <location>
        <begin position="702"/>
        <end position="887"/>
    </location>
</feature>
<dbReference type="OrthoDB" id="10253476at2759"/>
<accession>R4XFA5</accession>
<dbReference type="GO" id="GO:0007023">
    <property type="term" value="P:post-chaperonin tubulin folding pathway"/>
    <property type="evidence" value="ECO:0007669"/>
    <property type="project" value="InterPro"/>
</dbReference>
<dbReference type="InterPro" id="IPR033162">
    <property type="entry name" value="TBCD"/>
</dbReference>
<gene>
    <name evidence="6" type="ORF">TAPDE_001962</name>
</gene>
<feature type="compositionally biased region" description="Acidic residues" evidence="3">
    <location>
        <begin position="129"/>
        <end position="139"/>
    </location>
</feature>
<comment type="caution">
    <text evidence="6">The sequence shown here is derived from an EMBL/GenBank/DDBJ whole genome shotgun (WGS) entry which is preliminary data.</text>
</comment>
<keyword evidence="7" id="KW-1185">Reference proteome</keyword>
<dbReference type="AlphaFoldDB" id="R4XFA5"/>
<organism evidence="6 7">
    <name type="scientific">Taphrina deformans (strain PYCC 5710 / ATCC 11124 / CBS 356.35 / IMI 108563 / JCM 9778 / NBRC 8474)</name>
    <name type="common">Peach leaf curl fungus</name>
    <name type="synonym">Lalaria deformans</name>
    <dbReference type="NCBI Taxonomy" id="1097556"/>
    <lineage>
        <taxon>Eukaryota</taxon>
        <taxon>Fungi</taxon>
        <taxon>Dikarya</taxon>
        <taxon>Ascomycota</taxon>
        <taxon>Taphrinomycotina</taxon>
        <taxon>Taphrinomycetes</taxon>
        <taxon>Taphrinales</taxon>
        <taxon>Taphrinaceae</taxon>
        <taxon>Taphrina</taxon>
    </lineage>
</organism>
<dbReference type="PANTHER" id="PTHR12658:SF0">
    <property type="entry name" value="TUBULIN-SPECIFIC CHAPERONE D"/>
    <property type="match status" value="1"/>
</dbReference>
<evidence type="ECO:0000256" key="2">
    <source>
        <dbReference type="PROSITE-ProRule" id="PRU00103"/>
    </source>
</evidence>
<dbReference type="GO" id="GO:0005096">
    <property type="term" value="F:GTPase activator activity"/>
    <property type="evidence" value="ECO:0007669"/>
    <property type="project" value="InterPro"/>
</dbReference>
<dbReference type="SUPFAM" id="SSF48371">
    <property type="entry name" value="ARM repeat"/>
    <property type="match status" value="1"/>
</dbReference>
<evidence type="ECO:0000313" key="7">
    <source>
        <dbReference type="Proteomes" id="UP000013776"/>
    </source>
</evidence>
<dbReference type="Gene3D" id="1.25.10.10">
    <property type="entry name" value="Leucine-rich Repeat Variant"/>
    <property type="match status" value="1"/>
</dbReference>
<dbReference type="VEuPathDB" id="FungiDB:TAPDE_001962"/>
<dbReference type="InterPro" id="IPR022577">
    <property type="entry name" value="TBCD_C"/>
</dbReference>
<dbReference type="Proteomes" id="UP000013776">
    <property type="component" value="Unassembled WGS sequence"/>
</dbReference>